<dbReference type="EMBL" id="MU803534">
    <property type="protein sequence ID" value="KAJ3978266.1"/>
    <property type="molecule type" value="Genomic_DNA"/>
</dbReference>
<dbReference type="Pfam" id="PF17921">
    <property type="entry name" value="Integrase_H2C2"/>
    <property type="match status" value="1"/>
</dbReference>
<dbReference type="Gene3D" id="1.10.340.70">
    <property type="match status" value="1"/>
</dbReference>
<protein>
    <recommendedName>
        <fullName evidence="1">Integrase zinc-binding domain-containing protein</fullName>
    </recommendedName>
</protein>
<dbReference type="InterPro" id="IPR036397">
    <property type="entry name" value="RNaseH_sf"/>
</dbReference>
<accession>A0AA38UM07</accession>
<dbReference type="Proteomes" id="UP001163850">
    <property type="component" value="Unassembled WGS sequence"/>
</dbReference>
<evidence type="ECO:0000313" key="2">
    <source>
        <dbReference type="EMBL" id="KAJ3978266.1"/>
    </source>
</evidence>
<dbReference type="SUPFAM" id="SSF53098">
    <property type="entry name" value="Ribonuclease H-like"/>
    <property type="match status" value="1"/>
</dbReference>
<sequence length="213" mass="24387">MQAAHDGLGHRGVYATNALLAERFWWPDLERDVNWYVKTCNLCQQRLKDFIRTPPKLTATPSIFQVLHADTMHMPISNGKKYFVHGRCHVTNNGTPFLKAIKYIEERYGIKGIQIAPYRSQANGKIERPHWDVRQALFKAANGVQSKWSYLVTEVMWADRVTVRKRLGCSPYFALTGAHPVLPFDIMQATWLMQIPGHILSTTELIGLRARAL</sequence>
<gene>
    <name evidence="2" type="ORF">F5890DRAFT_1381397</name>
</gene>
<dbReference type="PANTHER" id="PTHR47266">
    <property type="entry name" value="ENDONUCLEASE-RELATED"/>
    <property type="match status" value="1"/>
</dbReference>
<organism evidence="2 3">
    <name type="scientific">Lentinula detonsa</name>
    <dbReference type="NCBI Taxonomy" id="2804962"/>
    <lineage>
        <taxon>Eukaryota</taxon>
        <taxon>Fungi</taxon>
        <taxon>Dikarya</taxon>
        <taxon>Basidiomycota</taxon>
        <taxon>Agaricomycotina</taxon>
        <taxon>Agaricomycetes</taxon>
        <taxon>Agaricomycetidae</taxon>
        <taxon>Agaricales</taxon>
        <taxon>Marasmiineae</taxon>
        <taxon>Omphalotaceae</taxon>
        <taxon>Lentinula</taxon>
    </lineage>
</organism>
<comment type="caution">
    <text evidence="2">The sequence shown here is derived from an EMBL/GenBank/DDBJ whole genome shotgun (WGS) entry which is preliminary data.</text>
</comment>
<dbReference type="GO" id="GO:0003676">
    <property type="term" value="F:nucleic acid binding"/>
    <property type="evidence" value="ECO:0007669"/>
    <property type="project" value="InterPro"/>
</dbReference>
<evidence type="ECO:0000259" key="1">
    <source>
        <dbReference type="Pfam" id="PF17921"/>
    </source>
</evidence>
<feature type="domain" description="Integrase zinc-binding" evidence="1">
    <location>
        <begin position="1"/>
        <end position="46"/>
    </location>
</feature>
<proteinExistence type="predicted"/>
<evidence type="ECO:0000313" key="3">
    <source>
        <dbReference type="Proteomes" id="UP001163850"/>
    </source>
</evidence>
<feature type="non-terminal residue" evidence="2">
    <location>
        <position position="1"/>
    </location>
</feature>
<name>A0AA38UM07_9AGAR</name>
<dbReference type="InterPro" id="IPR052160">
    <property type="entry name" value="Gypsy_RT_Integrase-like"/>
</dbReference>
<dbReference type="InterPro" id="IPR041588">
    <property type="entry name" value="Integrase_H2C2"/>
</dbReference>
<dbReference type="InterPro" id="IPR012337">
    <property type="entry name" value="RNaseH-like_sf"/>
</dbReference>
<reference evidence="2" key="1">
    <citation type="submission" date="2022-08" db="EMBL/GenBank/DDBJ databases">
        <authorList>
            <consortium name="DOE Joint Genome Institute"/>
            <person name="Min B."/>
            <person name="Riley R."/>
            <person name="Sierra-Patev S."/>
            <person name="Naranjo-Ortiz M."/>
            <person name="Looney B."/>
            <person name="Konkel Z."/>
            <person name="Slot J.C."/>
            <person name="Sakamoto Y."/>
            <person name="Steenwyk J.L."/>
            <person name="Rokas A."/>
            <person name="Carro J."/>
            <person name="Camarero S."/>
            <person name="Ferreira P."/>
            <person name="Molpeceres G."/>
            <person name="Ruiz-Duenas F.J."/>
            <person name="Serrano A."/>
            <person name="Henrissat B."/>
            <person name="Drula E."/>
            <person name="Hughes K.W."/>
            <person name="Mata J.L."/>
            <person name="Ishikawa N.K."/>
            <person name="Vargas-Isla R."/>
            <person name="Ushijima S."/>
            <person name="Smith C.A."/>
            <person name="Ahrendt S."/>
            <person name="Andreopoulos W."/>
            <person name="He G."/>
            <person name="Labutti K."/>
            <person name="Lipzen A."/>
            <person name="Ng V."/>
            <person name="Sandor L."/>
            <person name="Barry K."/>
            <person name="Martinez A.T."/>
            <person name="Xiao Y."/>
            <person name="Gibbons J.G."/>
            <person name="Terashima K."/>
            <person name="Hibbett D.S."/>
            <person name="Grigoriev I.V."/>
        </authorList>
    </citation>
    <scope>NUCLEOTIDE SEQUENCE</scope>
    <source>
        <strain evidence="2">TFB7829</strain>
    </source>
</reference>
<dbReference type="Gene3D" id="3.30.420.10">
    <property type="entry name" value="Ribonuclease H-like superfamily/Ribonuclease H"/>
    <property type="match status" value="1"/>
</dbReference>
<dbReference type="AlphaFoldDB" id="A0AA38UM07"/>